<accession>A0A915HG20</accession>
<dbReference type="AlphaFoldDB" id="A0A915HG20"/>
<sequence length="245" mass="27470">MVGKSTFQNDWLNPDINPDLALWVRAGRDRNSACCAICNKIIDISSMGKQALTSHLKSQKHIKLATASKQTPSIKHHLTTPQADVIVLNNQASSSNDVMPMIRCNTFAEKFCTHRWIENVSVTERALLILPSLKRYVQCVVKKPDVGSFEQLEAELRCTFLEARLEFFKAVAMQLEPFLKKFQSDQPLAPYLYEELSTVVKSLASRIVKSSVLDTCHSSTQLIAALVDQGNFKDKAKIDIGNNFL</sequence>
<evidence type="ECO:0000313" key="2">
    <source>
        <dbReference type="WBParaSite" id="nRc.2.0.1.t00595-RA"/>
    </source>
</evidence>
<reference evidence="2" key="1">
    <citation type="submission" date="2022-11" db="UniProtKB">
        <authorList>
            <consortium name="WormBaseParasite"/>
        </authorList>
    </citation>
    <scope>IDENTIFICATION</scope>
</reference>
<dbReference type="PANTHER" id="PTHR37162">
    <property type="entry name" value="HAT FAMILY DIMERISATION DOMAINCONTAINING PROTEIN-RELATED"/>
    <property type="match status" value="1"/>
</dbReference>
<proteinExistence type="predicted"/>
<evidence type="ECO:0000313" key="1">
    <source>
        <dbReference type="Proteomes" id="UP000887565"/>
    </source>
</evidence>
<name>A0A915HG20_ROMCU</name>
<protein>
    <submittedName>
        <fullName evidence="2">BED-type domain-containing protein</fullName>
    </submittedName>
</protein>
<organism evidence="1 2">
    <name type="scientific">Romanomermis culicivorax</name>
    <name type="common">Nematode worm</name>
    <dbReference type="NCBI Taxonomy" id="13658"/>
    <lineage>
        <taxon>Eukaryota</taxon>
        <taxon>Metazoa</taxon>
        <taxon>Ecdysozoa</taxon>
        <taxon>Nematoda</taxon>
        <taxon>Enoplea</taxon>
        <taxon>Dorylaimia</taxon>
        <taxon>Mermithida</taxon>
        <taxon>Mermithoidea</taxon>
        <taxon>Mermithidae</taxon>
        <taxon>Romanomermis</taxon>
    </lineage>
</organism>
<dbReference type="Proteomes" id="UP000887565">
    <property type="component" value="Unplaced"/>
</dbReference>
<keyword evidence="1" id="KW-1185">Reference proteome</keyword>
<dbReference type="PANTHER" id="PTHR37162:SF11">
    <property type="match status" value="1"/>
</dbReference>
<dbReference type="WBParaSite" id="nRc.2.0.1.t00595-RA">
    <property type="protein sequence ID" value="nRc.2.0.1.t00595-RA"/>
    <property type="gene ID" value="nRc.2.0.1.g00595"/>
</dbReference>